<keyword evidence="1" id="KW-0378">Hydrolase</keyword>
<evidence type="ECO:0000259" key="2">
    <source>
        <dbReference type="Pfam" id="PF20434"/>
    </source>
</evidence>
<sequence length="304" mass="33766">MPINYTAVSYSGTLGAPADPLRTIGLYKHSSASEYPPFWFIFIHGGAWRDPRINHTDGLPLISALLEKYPKSLACASIDYTLAKPLDGSNGRGAQHPDFTLDTLAALTYLRTHHRVDQFAISGHSAGAFMSLQIFIEPKVLLNPVYKSVSLYTTLFDQNITTTKLLNDLEETTNFAREKCAAVFGISGIYSLPLLPIEDASYTGFTEEAFGTDQALWEISSVVPYIKDHVAPFPSSNAFKLIIIYSKSDELLNPKFQPVKGPELYIPILGEKNVIVEETSGLHDESYKVQRTADIVDKYLAEYF</sequence>
<gene>
    <name evidence="3" type="ORF">SAPINGB_P001085</name>
</gene>
<dbReference type="PANTHER" id="PTHR48081:SF33">
    <property type="entry name" value="KYNURENINE FORMAMIDASE"/>
    <property type="match status" value="1"/>
</dbReference>
<dbReference type="Proteomes" id="UP000398389">
    <property type="component" value="Unassembled WGS sequence"/>
</dbReference>
<proteinExistence type="predicted"/>
<dbReference type="RefSeq" id="XP_031851699.1">
    <property type="nucleotide sequence ID" value="XM_031995808.1"/>
</dbReference>
<evidence type="ECO:0000313" key="3">
    <source>
        <dbReference type="EMBL" id="VVT46179.1"/>
    </source>
</evidence>
<dbReference type="OrthoDB" id="420264at2759"/>
<evidence type="ECO:0000256" key="1">
    <source>
        <dbReference type="ARBA" id="ARBA00022801"/>
    </source>
</evidence>
<dbReference type="SUPFAM" id="SSF53474">
    <property type="entry name" value="alpha/beta-Hydrolases"/>
    <property type="match status" value="1"/>
</dbReference>
<dbReference type="InterPro" id="IPR050300">
    <property type="entry name" value="GDXG_lipolytic_enzyme"/>
</dbReference>
<dbReference type="Pfam" id="PF20434">
    <property type="entry name" value="BD-FAE"/>
    <property type="match status" value="1"/>
</dbReference>
<accession>A0A5E8B3X2</accession>
<name>A0A5E8B3X2_9ASCO</name>
<dbReference type="InterPro" id="IPR029058">
    <property type="entry name" value="AB_hydrolase_fold"/>
</dbReference>
<organism evidence="3 4">
    <name type="scientific">Magnusiomyces paraingens</name>
    <dbReference type="NCBI Taxonomy" id="2606893"/>
    <lineage>
        <taxon>Eukaryota</taxon>
        <taxon>Fungi</taxon>
        <taxon>Dikarya</taxon>
        <taxon>Ascomycota</taxon>
        <taxon>Saccharomycotina</taxon>
        <taxon>Dipodascomycetes</taxon>
        <taxon>Dipodascales</taxon>
        <taxon>Dipodascaceae</taxon>
        <taxon>Magnusiomyces</taxon>
    </lineage>
</organism>
<dbReference type="GeneID" id="43579908"/>
<keyword evidence="4" id="KW-1185">Reference proteome</keyword>
<dbReference type="GO" id="GO:0016787">
    <property type="term" value="F:hydrolase activity"/>
    <property type="evidence" value="ECO:0007669"/>
    <property type="project" value="UniProtKB-KW"/>
</dbReference>
<dbReference type="InterPro" id="IPR049492">
    <property type="entry name" value="BD-FAE-like_dom"/>
</dbReference>
<protein>
    <recommendedName>
        <fullName evidence="2">BD-FAE-like domain-containing protein</fullName>
    </recommendedName>
</protein>
<reference evidence="3 4" key="1">
    <citation type="submission" date="2019-09" db="EMBL/GenBank/DDBJ databases">
        <authorList>
            <person name="Brejova B."/>
        </authorList>
    </citation>
    <scope>NUCLEOTIDE SEQUENCE [LARGE SCALE GENOMIC DNA]</scope>
</reference>
<dbReference type="EMBL" id="CABVLU010000001">
    <property type="protein sequence ID" value="VVT46179.1"/>
    <property type="molecule type" value="Genomic_DNA"/>
</dbReference>
<feature type="domain" description="BD-FAE-like" evidence="2">
    <location>
        <begin position="39"/>
        <end position="133"/>
    </location>
</feature>
<evidence type="ECO:0000313" key="4">
    <source>
        <dbReference type="Proteomes" id="UP000398389"/>
    </source>
</evidence>
<dbReference type="Gene3D" id="3.40.50.1820">
    <property type="entry name" value="alpha/beta hydrolase"/>
    <property type="match status" value="1"/>
</dbReference>
<dbReference type="AlphaFoldDB" id="A0A5E8B3X2"/>
<dbReference type="PANTHER" id="PTHR48081">
    <property type="entry name" value="AB HYDROLASE SUPERFAMILY PROTEIN C4A8.06C"/>
    <property type="match status" value="1"/>
</dbReference>